<proteinExistence type="predicted"/>
<name>A0ABV9Y516_9PSEU</name>
<dbReference type="EMBL" id="JBHSJB010000027">
    <property type="protein sequence ID" value="MFC5057456.1"/>
    <property type="molecule type" value="Genomic_DNA"/>
</dbReference>
<reference evidence="2" key="1">
    <citation type="journal article" date="2019" name="Int. J. Syst. Evol. Microbiol.">
        <title>The Global Catalogue of Microorganisms (GCM) 10K type strain sequencing project: providing services to taxonomists for standard genome sequencing and annotation.</title>
        <authorList>
            <consortium name="The Broad Institute Genomics Platform"/>
            <consortium name="The Broad Institute Genome Sequencing Center for Infectious Disease"/>
            <person name="Wu L."/>
            <person name="Ma J."/>
        </authorList>
    </citation>
    <scope>NUCLEOTIDE SEQUENCE [LARGE SCALE GENOMIC DNA]</scope>
    <source>
        <strain evidence="2">KCTC 12848</strain>
    </source>
</reference>
<evidence type="ECO:0000313" key="2">
    <source>
        <dbReference type="Proteomes" id="UP001595833"/>
    </source>
</evidence>
<comment type="caution">
    <text evidence="1">The sequence shown here is derived from an EMBL/GenBank/DDBJ whole genome shotgun (WGS) entry which is preliminary data.</text>
</comment>
<keyword evidence="2" id="KW-1185">Reference proteome</keyword>
<dbReference type="Proteomes" id="UP001595833">
    <property type="component" value="Unassembled WGS sequence"/>
</dbReference>
<sequence>MRADRLSPEVAAVVHTRRARAPGLAGADCRAAVREAEDLFAAATPGNEPAWIAYYDRAHLARDSGRALLHSALNGGEHEEARARLAESVARFPEGHSRGKALAKANLAVLTMARDDPHHAVALGHDALESLGGVRSDRVDAAPRQLATAGRRHGRLADVRELNRRVARVVGTGK</sequence>
<evidence type="ECO:0000313" key="1">
    <source>
        <dbReference type="EMBL" id="MFC5057456.1"/>
    </source>
</evidence>
<organism evidence="1 2">
    <name type="scientific">Saccharothrix xinjiangensis</name>
    <dbReference type="NCBI Taxonomy" id="204798"/>
    <lineage>
        <taxon>Bacteria</taxon>
        <taxon>Bacillati</taxon>
        <taxon>Actinomycetota</taxon>
        <taxon>Actinomycetes</taxon>
        <taxon>Pseudonocardiales</taxon>
        <taxon>Pseudonocardiaceae</taxon>
        <taxon>Saccharothrix</taxon>
    </lineage>
</organism>
<gene>
    <name evidence="1" type="ORF">ACFPFM_27390</name>
</gene>
<protein>
    <recommendedName>
        <fullName evidence="3">Tetratricopeptide repeat protein</fullName>
    </recommendedName>
</protein>
<dbReference type="RefSeq" id="WP_344037010.1">
    <property type="nucleotide sequence ID" value="NZ_BAAAKE010000006.1"/>
</dbReference>
<accession>A0ABV9Y516</accession>
<evidence type="ECO:0008006" key="3">
    <source>
        <dbReference type="Google" id="ProtNLM"/>
    </source>
</evidence>